<proteinExistence type="predicted"/>
<keyword evidence="2" id="KW-1185">Reference proteome</keyword>
<feature type="compositionally biased region" description="Low complexity" evidence="1">
    <location>
        <begin position="89"/>
        <end position="107"/>
    </location>
</feature>
<sequence>MLRHDEILTISAFLKASIKVEFVSDLNGDQVDKPNQINIMDSDYETLMLLLLLRRRNKKKSRRGWCVRPINEGFLQNAQKIPYTPPTNSASLVAPGSSSTSTSAQPAQDSLIAAPSVLTVPPVGSGSQNTVNPMQLLMNQAPSNHIPQDLTTPSPYIINLLHSAQNTPVDQVFLVPPPQLVAALQAVKSSQNKDQKFGHQKVIKTFLMKMSIFYQMSIGDSAKEFSTVQQLVTTVSKAQLNVKRLFQWFLVARSFSKGVHAQPNTKSDEEENPKKKQEQNNGETNSNEDPKSETECMAVTRATMRQMLEPESQDTFIDHPLPTQQETDEIPEGI</sequence>
<accession>A0A915HPS9</accession>
<evidence type="ECO:0000313" key="2">
    <source>
        <dbReference type="Proteomes" id="UP000887565"/>
    </source>
</evidence>
<dbReference type="AlphaFoldDB" id="A0A915HPS9"/>
<evidence type="ECO:0000313" key="3">
    <source>
        <dbReference type="WBParaSite" id="nRc.2.0.1.t03511-RA"/>
    </source>
</evidence>
<protein>
    <submittedName>
        <fullName evidence="3">Uncharacterized protein</fullName>
    </submittedName>
</protein>
<dbReference type="WBParaSite" id="nRc.2.0.1.t03511-RA">
    <property type="protein sequence ID" value="nRc.2.0.1.t03511-RA"/>
    <property type="gene ID" value="nRc.2.0.1.g03511"/>
</dbReference>
<feature type="region of interest" description="Disordered" evidence="1">
    <location>
        <begin position="86"/>
        <end position="107"/>
    </location>
</feature>
<reference evidence="3" key="1">
    <citation type="submission" date="2022-11" db="UniProtKB">
        <authorList>
            <consortium name="WormBaseParasite"/>
        </authorList>
    </citation>
    <scope>IDENTIFICATION</scope>
</reference>
<evidence type="ECO:0000256" key="1">
    <source>
        <dbReference type="SAM" id="MobiDB-lite"/>
    </source>
</evidence>
<organism evidence="2 3">
    <name type="scientific">Romanomermis culicivorax</name>
    <name type="common">Nematode worm</name>
    <dbReference type="NCBI Taxonomy" id="13658"/>
    <lineage>
        <taxon>Eukaryota</taxon>
        <taxon>Metazoa</taxon>
        <taxon>Ecdysozoa</taxon>
        <taxon>Nematoda</taxon>
        <taxon>Enoplea</taxon>
        <taxon>Dorylaimia</taxon>
        <taxon>Mermithida</taxon>
        <taxon>Mermithoidea</taxon>
        <taxon>Mermithidae</taxon>
        <taxon>Romanomermis</taxon>
    </lineage>
</organism>
<name>A0A915HPS9_ROMCU</name>
<feature type="region of interest" description="Disordered" evidence="1">
    <location>
        <begin position="259"/>
        <end position="334"/>
    </location>
</feature>
<dbReference type="Proteomes" id="UP000887565">
    <property type="component" value="Unplaced"/>
</dbReference>